<protein>
    <recommendedName>
        <fullName evidence="5">TIR domain-containing protein</fullName>
    </recommendedName>
</protein>
<dbReference type="GO" id="GO:0016020">
    <property type="term" value="C:membrane"/>
    <property type="evidence" value="ECO:0007669"/>
    <property type="project" value="UniProtKB-SubCell"/>
</dbReference>
<dbReference type="Pfam" id="PF01582">
    <property type="entry name" value="TIR"/>
    <property type="match status" value="1"/>
</dbReference>
<gene>
    <name evidence="6" type="ORF">MTR67_025677</name>
</gene>
<proteinExistence type="predicted"/>
<comment type="subcellular location">
    <subcellularLocation>
        <location evidence="1">Membrane</location>
        <topology evidence="1">Peripheral membrane protein</topology>
    </subcellularLocation>
</comment>
<reference evidence="6" key="1">
    <citation type="submission" date="2023-08" db="EMBL/GenBank/DDBJ databases">
        <title>A de novo genome assembly of Solanum verrucosum Schlechtendal, a Mexican diploid species geographically isolated from the other diploid A-genome species in potato relatives.</title>
        <authorList>
            <person name="Hosaka K."/>
        </authorList>
    </citation>
    <scope>NUCLEOTIDE SEQUENCE</scope>
    <source>
        <tissue evidence="6">Young leaves</tissue>
    </source>
</reference>
<dbReference type="Gene3D" id="1.10.8.430">
    <property type="entry name" value="Helical domain of apoptotic protease-activating factors"/>
    <property type="match status" value="1"/>
</dbReference>
<dbReference type="PRINTS" id="PR00364">
    <property type="entry name" value="DISEASERSIST"/>
</dbReference>
<dbReference type="GO" id="GO:0005524">
    <property type="term" value="F:ATP binding"/>
    <property type="evidence" value="ECO:0007669"/>
    <property type="project" value="UniProtKB-KW"/>
</dbReference>
<keyword evidence="7" id="KW-1185">Reference proteome</keyword>
<keyword evidence="2" id="KW-0433">Leucine-rich repeat</keyword>
<evidence type="ECO:0000256" key="1">
    <source>
        <dbReference type="ARBA" id="ARBA00004170"/>
    </source>
</evidence>
<dbReference type="PANTHER" id="PTHR11017:SF545">
    <property type="entry name" value="TIR DOMAIN-CONTAINING PROTEIN"/>
    <property type="match status" value="1"/>
</dbReference>
<evidence type="ECO:0000313" key="7">
    <source>
        <dbReference type="Proteomes" id="UP001234989"/>
    </source>
</evidence>
<sequence>MASSSSCASDPKYYPRWKYDVFLSFRGVDTWRTFTGHLYEGLKNRGIFTFQDDKRLENGDSISKELLKAIEESQVAIIVLSKNCATSLKKRKSFARIESECIRELVDDVSSKLCRTSSSYLHDIVGIDTHLEKVTSLLEMETNDVQMVGIWGMGGVGKTTIAKAIFDRLSPQFQGASFLAECKRTNTNEIHSLQNTLLSELLRKDKKYVNNMKDGKVMIAHRLRFMKVLVVLDDINHHDHWEYLAGDLCWFGNGSRIIATTRNKQIIGKNNVVYEVTTLERDAIQLFSQYAFKDKAPDKHIKKLALEVVTHAKGLPLALRLWGILLHNEDATMWRDVVDMIKRESSPDIVKNLKISFEGLPDKEKTIFLDITCFNLEEGGKIRP</sequence>
<feature type="domain" description="TIR" evidence="5">
    <location>
        <begin position="17"/>
        <end position="149"/>
    </location>
</feature>
<evidence type="ECO:0000256" key="2">
    <source>
        <dbReference type="ARBA" id="ARBA00022614"/>
    </source>
</evidence>
<evidence type="ECO:0000313" key="6">
    <source>
        <dbReference type="EMBL" id="WMV32292.1"/>
    </source>
</evidence>
<dbReference type="PANTHER" id="PTHR11017">
    <property type="entry name" value="LEUCINE-RICH REPEAT-CONTAINING PROTEIN"/>
    <property type="match status" value="1"/>
</dbReference>
<dbReference type="EMBL" id="CP133617">
    <property type="protein sequence ID" value="WMV32292.1"/>
    <property type="molecule type" value="Genomic_DNA"/>
</dbReference>
<accession>A0AAF0QXK4</accession>
<keyword evidence="3" id="KW-0175">Coiled coil</keyword>
<dbReference type="SUPFAM" id="SSF52200">
    <property type="entry name" value="Toll/Interleukin receptor TIR domain"/>
    <property type="match status" value="1"/>
</dbReference>
<dbReference type="AlphaFoldDB" id="A0AAF0QXK4"/>
<dbReference type="PROSITE" id="PS50104">
    <property type="entry name" value="TIR"/>
    <property type="match status" value="1"/>
</dbReference>
<dbReference type="Gene3D" id="3.40.50.300">
    <property type="entry name" value="P-loop containing nucleotide triphosphate hydrolases"/>
    <property type="match status" value="1"/>
</dbReference>
<dbReference type="InterPro" id="IPR002182">
    <property type="entry name" value="NB-ARC"/>
</dbReference>
<keyword evidence="4" id="KW-0472">Membrane</keyword>
<dbReference type="InterPro" id="IPR027417">
    <property type="entry name" value="P-loop_NTPase"/>
</dbReference>
<dbReference type="InterPro" id="IPR042197">
    <property type="entry name" value="Apaf_helical"/>
</dbReference>
<name>A0AAF0QXK4_SOLVR</name>
<dbReference type="InterPro" id="IPR000157">
    <property type="entry name" value="TIR_dom"/>
</dbReference>
<dbReference type="GO" id="GO:0043531">
    <property type="term" value="F:ADP binding"/>
    <property type="evidence" value="ECO:0007669"/>
    <property type="project" value="InterPro"/>
</dbReference>
<organism evidence="6 7">
    <name type="scientific">Solanum verrucosum</name>
    <dbReference type="NCBI Taxonomy" id="315347"/>
    <lineage>
        <taxon>Eukaryota</taxon>
        <taxon>Viridiplantae</taxon>
        <taxon>Streptophyta</taxon>
        <taxon>Embryophyta</taxon>
        <taxon>Tracheophyta</taxon>
        <taxon>Spermatophyta</taxon>
        <taxon>Magnoliopsida</taxon>
        <taxon>eudicotyledons</taxon>
        <taxon>Gunneridae</taxon>
        <taxon>Pentapetalae</taxon>
        <taxon>asterids</taxon>
        <taxon>lamiids</taxon>
        <taxon>Solanales</taxon>
        <taxon>Solanaceae</taxon>
        <taxon>Solanoideae</taxon>
        <taxon>Solaneae</taxon>
        <taxon>Solanum</taxon>
    </lineage>
</organism>
<dbReference type="GO" id="GO:0007165">
    <property type="term" value="P:signal transduction"/>
    <property type="evidence" value="ECO:0007669"/>
    <property type="project" value="InterPro"/>
</dbReference>
<evidence type="ECO:0000256" key="4">
    <source>
        <dbReference type="ARBA" id="ARBA00023136"/>
    </source>
</evidence>
<dbReference type="Gene3D" id="3.40.50.10140">
    <property type="entry name" value="Toll/interleukin-1 receptor homology (TIR) domain"/>
    <property type="match status" value="1"/>
</dbReference>
<evidence type="ECO:0000259" key="5">
    <source>
        <dbReference type="PROSITE" id="PS50104"/>
    </source>
</evidence>
<evidence type="ECO:0000256" key="3">
    <source>
        <dbReference type="ARBA" id="ARBA00023054"/>
    </source>
</evidence>
<dbReference type="InterPro" id="IPR044974">
    <property type="entry name" value="Disease_R_plants"/>
</dbReference>
<dbReference type="Pfam" id="PF00931">
    <property type="entry name" value="NB-ARC"/>
    <property type="match status" value="1"/>
</dbReference>
<dbReference type="SUPFAM" id="SSF52540">
    <property type="entry name" value="P-loop containing nucleoside triphosphate hydrolases"/>
    <property type="match status" value="1"/>
</dbReference>
<dbReference type="SMART" id="SM00255">
    <property type="entry name" value="TIR"/>
    <property type="match status" value="1"/>
</dbReference>
<dbReference type="GO" id="GO:0006952">
    <property type="term" value="P:defense response"/>
    <property type="evidence" value="ECO:0007669"/>
    <property type="project" value="InterPro"/>
</dbReference>
<dbReference type="InterPro" id="IPR035897">
    <property type="entry name" value="Toll_tir_struct_dom_sf"/>
</dbReference>
<dbReference type="Proteomes" id="UP001234989">
    <property type="component" value="Chromosome 6"/>
</dbReference>